<dbReference type="GO" id="GO:0005576">
    <property type="term" value="C:extracellular region"/>
    <property type="evidence" value="ECO:0007669"/>
    <property type="project" value="TreeGrafter"/>
</dbReference>
<dbReference type="GO" id="GO:0001501">
    <property type="term" value="P:skeletal system development"/>
    <property type="evidence" value="ECO:0007669"/>
    <property type="project" value="TreeGrafter"/>
</dbReference>
<protein>
    <recommendedName>
        <fullName evidence="1">FAM69 protein-kinase domain-containing protein</fullName>
    </recommendedName>
</protein>
<dbReference type="InterPro" id="IPR022049">
    <property type="entry name" value="FAM69_kinase_dom"/>
</dbReference>
<dbReference type="EMBL" id="SRMA01026266">
    <property type="protein sequence ID" value="TRY85654.1"/>
    <property type="molecule type" value="Genomic_DNA"/>
</dbReference>
<gene>
    <name evidence="2" type="ORF">DNTS_008803</name>
</gene>
<accession>A0A553Q6U2</accession>
<evidence type="ECO:0000259" key="1">
    <source>
        <dbReference type="Pfam" id="PF12260"/>
    </source>
</evidence>
<dbReference type="AlphaFoldDB" id="A0A553Q6U2"/>
<feature type="non-terminal residue" evidence="2">
    <location>
        <position position="1"/>
    </location>
</feature>
<keyword evidence="3" id="KW-1185">Reference proteome</keyword>
<evidence type="ECO:0000313" key="2">
    <source>
        <dbReference type="EMBL" id="TRY85654.1"/>
    </source>
</evidence>
<dbReference type="PANTHER" id="PTHR46448">
    <property type="entry name" value="PROTEIN KINASE DOMAIN-CONTAINING PROTEIN"/>
    <property type="match status" value="1"/>
</dbReference>
<reference evidence="2 3" key="1">
    <citation type="journal article" date="2019" name="Sci. Data">
        <title>Hybrid genome assembly and annotation of Danionella translucida.</title>
        <authorList>
            <person name="Kadobianskyi M."/>
            <person name="Schulze L."/>
            <person name="Schuelke M."/>
            <person name="Judkewitz B."/>
        </authorList>
    </citation>
    <scope>NUCLEOTIDE SEQUENCE [LARGE SCALE GENOMIC DNA]</scope>
    <source>
        <strain evidence="2 3">Bolton</strain>
    </source>
</reference>
<dbReference type="STRING" id="623744.A0A553Q6U2"/>
<comment type="caution">
    <text evidence="2">The sequence shown here is derived from an EMBL/GenBank/DDBJ whole genome shotgun (WGS) entry which is preliminary data.</text>
</comment>
<evidence type="ECO:0000313" key="3">
    <source>
        <dbReference type="Proteomes" id="UP000316079"/>
    </source>
</evidence>
<dbReference type="Proteomes" id="UP000316079">
    <property type="component" value="Unassembled WGS sequence"/>
</dbReference>
<feature type="domain" description="FAM69 protein-kinase" evidence="1">
    <location>
        <begin position="72"/>
        <end position="200"/>
    </location>
</feature>
<dbReference type="PANTHER" id="PTHR46448:SF3">
    <property type="entry name" value="EXTRACELLULAR TYROSINE-PROTEIN KINASE PKDCC"/>
    <property type="match status" value="1"/>
</dbReference>
<organism evidence="2 3">
    <name type="scientific">Danionella cerebrum</name>
    <dbReference type="NCBI Taxonomy" id="2873325"/>
    <lineage>
        <taxon>Eukaryota</taxon>
        <taxon>Metazoa</taxon>
        <taxon>Chordata</taxon>
        <taxon>Craniata</taxon>
        <taxon>Vertebrata</taxon>
        <taxon>Euteleostomi</taxon>
        <taxon>Actinopterygii</taxon>
        <taxon>Neopterygii</taxon>
        <taxon>Teleostei</taxon>
        <taxon>Ostariophysi</taxon>
        <taxon>Cypriniformes</taxon>
        <taxon>Danionidae</taxon>
        <taxon>Danioninae</taxon>
        <taxon>Danionella</taxon>
    </lineage>
</organism>
<dbReference type="Pfam" id="PF12260">
    <property type="entry name" value="PIP49_C"/>
    <property type="match status" value="1"/>
</dbReference>
<dbReference type="InterPro" id="IPR042983">
    <property type="entry name" value="PKDCC"/>
</dbReference>
<dbReference type="GO" id="GO:0004715">
    <property type="term" value="F:non-membrane spanning protein tyrosine kinase activity"/>
    <property type="evidence" value="ECO:0007669"/>
    <property type="project" value="InterPro"/>
</dbReference>
<sequence>ISQDAISCGRGGLVVSLNGTLWRCGLKVAVTMIISSVLEPLTMCPLHGFCYQDTNDIKQTVTAITELGSPLEMIQLLQTPWEERFRICLSLMRLLHYLSHSPLGSVTLLDFRPRQFVLVEGVLKVTDLDDASVEETPCSSSSDCLMEFPARNFTLPCINARCQGMNEKRNLYNAYRFFFTYLLPHSAPSALRPLLDQIVNSTGELIWGADESLAHLEEVLEIYRNGHYLRNNTSTQRASDVYKLSYLSTTLTIKDPPQLHRNDLFMGIVKVAAEAQTTSHLVILAKSSSILRLNP</sequence>
<dbReference type="Gene3D" id="1.10.510.10">
    <property type="entry name" value="Transferase(Phosphotransferase) domain 1"/>
    <property type="match status" value="1"/>
</dbReference>
<proteinExistence type="predicted"/>
<dbReference type="OrthoDB" id="4062651at2759"/>
<name>A0A553Q6U2_9TELE</name>